<dbReference type="PANTHER" id="PTHR36771:SF2">
    <property type="entry name" value="POTASSIUM TRANSPORTER"/>
    <property type="match status" value="1"/>
</dbReference>
<dbReference type="EMBL" id="OZ023718">
    <property type="protein sequence ID" value="CAK9867302.1"/>
    <property type="molecule type" value="Genomic_DNA"/>
</dbReference>
<evidence type="ECO:0000313" key="1">
    <source>
        <dbReference type="EMBL" id="CAK9867302.1"/>
    </source>
</evidence>
<name>A0ABP1AY10_9BRYO</name>
<sequence length="166" mass="18923">MGLKHLPLVSIKSVAFNMMHRTCSFSRIEMYCKEVVKAYVNGGRQSSFFTSITDALDFAETRSEKDAELLNDARRATQSGDQMSREQYAALRRKIGGTYRDFFKDSVDVVGDYVEEGWVDKTCRYCKKDTEGAPRTKDSLGRYAHIECAENPPPETGNFFTRLFGR</sequence>
<evidence type="ECO:0000313" key="2">
    <source>
        <dbReference type="Proteomes" id="UP001497522"/>
    </source>
</evidence>
<protein>
    <submittedName>
        <fullName evidence="1">Uncharacterized protein</fullName>
    </submittedName>
</protein>
<accession>A0ABP1AY10</accession>
<organism evidence="1 2">
    <name type="scientific">Sphagnum jensenii</name>
    <dbReference type="NCBI Taxonomy" id="128206"/>
    <lineage>
        <taxon>Eukaryota</taxon>
        <taxon>Viridiplantae</taxon>
        <taxon>Streptophyta</taxon>
        <taxon>Embryophyta</taxon>
        <taxon>Bryophyta</taxon>
        <taxon>Sphagnophytina</taxon>
        <taxon>Sphagnopsida</taxon>
        <taxon>Sphagnales</taxon>
        <taxon>Sphagnaceae</taxon>
        <taxon>Sphagnum</taxon>
    </lineage>
</organism>
<reference evidence="1" key="1">
    <citation type="submission" date="2024-03" db="EMBL/GenBank/DDBJ databases">
        <authorList>
            <consortium name="ELIXIR-Norway"/>
            <consortium name="Elixir Norway"/>
        </authorList>
    </citation>
    <scope>NUCLEOTIDE SEQUENCE</scope>
</reference>
<keyword evidence="2" id="KW-1185">Reference proteome</keyword>
<dbReference type="Proteomes" id="UP001497522">
    <property type="component" value="Chromosome 17"/>
</dbReference>
<gene>
    <name evidence="1" type="ORF">CSSPJE1EN2_LOCUS10297</name>
</gene>
<proteinExistence type="predicted"/>
<dbReference type="PANTHER" id="PTHR36771">
    <property type="entry name" value="POTASSIUM TRANSPORTER"/>
    <property type="match status" value="1"/>
</dbReference>